<name>A0A4U3L1N4_9BACT</name>
<accession>A0A4U3L1N4</accession>
<evidence type="ECO:0008006" key="3">
    <source>
        <dbReference type="Google" id="ProtNLM"/>
    </source>
</evidence>
<dbReference type="Proteomes" id="UP000305848">
    <property type="component" value="Unassembled WGS sequence"/>
</dbReference>
<comment type="caution">
    <text evidence="1">The sequence shown here is derived from an EMBL/GenBank/DDBJ whole genome shotgun (WGS) entry which is preliminary data.</text>
</comment>
<dbReference type="EMBL" id="SZQL01000006">
    <property type="protein sequence ID" value="TKK68905.1"/>
    <property type="molecule type" value="Genomic_DNA"/>
</dbReference>
<protein>
    <recommendedName>
        <fullName evidence="3">Tetratricopeptide repeat protein</fullName>
    </recommendedName>
</protein>
<gene>
    <name evidence="1" type="ORF">FC093_09420</name>
</gene>
<dbReference type="RefSeq" id="WP_137261525.1">
    <property type="nucleotide sequence ID" value="NZ_SZQL01000006.1"/>
</dbReference>
<evidence type="ECO:0000313" key="2">
    <source>
        <dbReference type="Proteomes" id="UP000305848"/>
    </source>
</evidence>
<reference evidence="1 2" key="1">
    <citation type="submission" date="2019-05" db="EMBL/GenBank/DDBJ databases">
        <title>Panacibacter sp. strain 17mud1-8 Genome sequencing and assembly.</title>
        <authorList>
            <person name="Chhetri G."/>
        </authorList>
    </citation>
    <scope>NUCLEOTIDE SEQUENCE [LARGE SCALE GENOMIC DNA]</scope>
    <source>
        <strain evidence="1 2">17mud1-8</strain>
    </source>
</reference>
<dbReference type="AlphaFoldDB" id="A0A4U3L1N4"/>
<organism evidence="1 2">
    <name type="scientific">Ilyomonas limi</name>
    <dbReference type="NCBI Taxonomy" id="2575867"/>
    <lineage>
        <taxon>Bacteria</taxon>
        <taxon>Pseudomonadati</taxon>
        <taxon>Bacteroidota</taxon>
        <taxon>Chitinophagia</taxon>
        <taxon>Chitinophagales</taxon>
        <taxon>Chitinophagaceae</taxon>
        <taxon>Ilyomonas</taxon>
    </lineage>
</organism>
<dbReference type="OrthoDB" id="594666at2"/>
<evidence type="ECO:0000313" key="1">
    <source>
        <dbReference type="EMBL" id="TKK68905.1"/>
    </source>
</evidence>
<sequence length="313" mass="35237">MNAAENNLVQSLTGKPSLQETTVDEWRAITLQYPYFSLAQLLLTKKIRQQQPGQFDAQLQHCAVFFQNIKWLQGQLYCKEDKLMIADETDKLAITVKANSIDIADIAIVRKNKSEEELLENANLITLPAEDVLNDFALQMNDVKDEPELPPLDEEELENIDENAANAAAKIADVLQQQVEAFKAPVQEETDVPISTEPYHTIDYFASQGIKVDTQVLDAFTKKVHTFTDWLKQMKRISNYPTDLGSDPDMENYVQSIADNSNQPEAVDTEAMAEVLVKQGKLDKAIEVYEKLSLLNPAKTAYFAAKINQLKAL</sequence>
<proteinExistence type="predicted"/>
<keyword evidence="2" id="KW-1185">Reference proteome</keyword>